<organism evidence="1">
    <name type="scientific">Myoviridae sp. ctu2j3</name>
    <dbReference type="NCBI Taxonomy" id="2825197"/>
    <lineage>
        <taxon>Viruses</taxon>
        <taxon>Duplodnaviria</taxon>
        <taxon>Heunggongvirae</taxon>
        <taxon>Uroviricota</taxon>
        <taxon>Caudoviricetes</taxon>
    </lineage>
</organism>
<evidence type="ECO:0000313" key="1">
    <source>
        <dbReference type="EMBL" id="DAF94351.1"/>
    </source>
</evidence>
<dbReference type="EMBL" id="BK016090">
    <property type="protein sequence ID" value="DAF94351.1"/>
    <property type="molecule type" value="Genomic_DNA"/>
</dbReference>
<reference evidence="1" key="1">
    <citation type="journal article" date="2021" name="Proc. Natl. Acad. Sci. U.S.A.">
        <title>A Catalog of Tens of Thousands of Viruses from Human Metagenomes Reveals Hidden Associations with Chronic Diseases.</title>
        <authorList>
            <person name="Tisza M.J."/>
            <person name="Buck C.B."/>
        </authorList>
    </citation>
    <scope>NUCLEOTIDE SEQUENCE</scope>
    <source>
        <strain evidence="1">Ctu2j3</strain>
    </source>
</reference>
<protein>
    <submittedName>
        <fullName evidence="1">Uncharacterized protein</fullName>
    </submittedName>
</protein>
<accession>A0A8S5UIP8</accession>
<dbReference type="EMBL" id="BK016090">
    <property type="protein sequence ID" value="DAF94384.1"/>
    <property type="molecule type" value="Genomic_DNA"/>
</dbReference>
<sequence>MGITKLLEVPMFEKVTKHFKVAALRRRIRKLRIDEAAQIAVVNAQVDVINKAKSAPWYFVEDMIEGNRRLAVIQAALKANLQELDRLTKRQ</sequence>
<name>A0A8S5UIP8_9CAUD</name>
<proteinExistence type="predicted"/>